<keyword evidence="2" id="KW-0479">Metal-binding</keyword>
<dbReference type="Gene3D" id="3.40.50.1010">
    <property type="entry name" value="5'-nuclease"/>
    <property type="match status" value="1"/>
</dbReference>
<dbReference type="AlphaFoldDB" id="A0A6H9Z525"/>
<comment type="caution">
    <text evidence="6">The sequence shown here is derived from an EMBL/GenBank/DDBJ whole genome shotgun (WGS) entry which is preliminary data.</text>
</comment>
<evidence type="ECO:0000313" key="6">
    <source>
        <dbReference type="EMBL" id="KAB2351061.1"/>
    </source>
</evidence>
<dbReference type="InterPro" id="IPR029060">
    <property type="entry name" value="PIN-like_dom_sf"/>
</dbReference>
<dbReference type="GO" id="GO:0016787">
    <property type="term" value="F:hydrolase activity"/>
    <property type="evidence" value="ECO:0007669"/>
    <property type="project" value="UniProtKB-KW"/>
</dbReference>
<accession>A0A6H9Z525</accession>
<keyword evidence="4" id="KW-0460">Magnesium</keyword>
<dbReference type="GO" id="GO:0046872">
    <property type="term" value="F:metal ion binding"/>
    <property type="evidence" value="ECO:0007669"/>
    <property type="project" value="UniProtKB-KW"/>
</dbReference>
<reference evidence="6 7" key="1">
    <citation type="submission" date="2019-09" db="EMBL/GenBank/DDBJ databases">
        <title>Actinomadura physcomitrii sp. nov., a novel actinomycete isolated from moss [Physcomitrium sphaericum (Ludw) Fuernr].</title>
        <authorList>
            <person name="Zhuang X."/>
            <person name="Liu C."/>
        </authorList>
    </citation>
    <scope>NUCLEOTIDE SEQUENCE [LARGE SCALE GENOMIC DNA]</scope>
    <source>
        <strain evidence="6 7">HMC1</strain>
    </source>
</reference>
<gene>
    <name evidence="6" type="ORF">F8566_09015</name>
</gene>
<dbReference type="GO" id="GO:0004518">
    <property type="term" value="F:nuclease activity"/>
    <property type="evidence" value="ECO:0007669"/>
    <property type="project" value="UniProtKB-KW"/>
</dbReference>
<dbReference type="Proteomes" id="UP000468735">
    <property type="component" value="Unassembled WGS sequence"/>
</dbReference>
<name>A0A6H9Z525_9ACTN</name>
<evidence type="ECO:0000259" key="5">
    <source>
        <dbReference type="Pfam" id="PF01850"/>
    </source>
</evidence>
<evidence type="ECO:0000313" key="7">
    <source>
        <dbReference type="Proteomes" id="UP000468735"/>
    </source>
</evidence>
<keyword evidence="7" id="KW-1185">Reference proteome</keyword>
<dbReference type="OrthoDB" id="4773625at2"/>
<dbReference type="RefSeq" id="WP_151559459.1">
    <property type="nucleotide sequence ID" value="NZ_WBMT01000003.1"/>
</dbReference>
<organism evidence="6 7">
    <name type="scientific">Actinomadura rudentiformis</name>
    <dbReference type="NCBI Taxonomy" id="359158"/>
    <lineage>
        <taxon>Bacteria</taxon>
        <taxon>Bacillati</taxon>
        <taxon>Actinomycetota</taxon>
        <taxon>Actinomycetes</taxon>
        <taxon>Streptosporangiales</taxon>
        <taxon>Thermomonosporaceae</taxon>
        <taxon>Actinomadura</taxon>
    </lineage>
</organism>
<feature type="domain" description="PIN" evidence="5">
    <location>
        <begin position="29"/>
        <end position="147"/>
    </location>
</feature>
<protein>
    <submittedName>
        <fullName evidence="6">PIN domain-containing protein</fullName>
    </submittedName>
</protein>
<evidence type="ECO:0000256" key="1">
    <source>
        <dbReference type="ARBA" id="ARBA00022722"/>
    </source>
</evidence>
<evidence type="ECO:0000256" key="2">
    <source>
        <dbReference type="ARBA" id="ARBA00022723"/>
    </source>
</evidence>
<dbReference type="InterPro" id="IPR002716">
    <property type="entry name" value="PIN_dom"/>
</dbReference>
<sequence length="175" mass="20160">MPDNPPTVYADSCVYLDLITRNEQLQAGTDEPRWKPAKRLFEAWHSGRILLAASALIEAEVLCNGKTQERRQRSTNVDEMLRSWFTSPSILWIDIDRFTAREAARLREQYGHLHDQDKRPFGATDALHLAAACRAKCDYFMSQDGGFPFGHTIDKMKIERPLDVWEPTLFDHVEP</sequence>
<evidence type="ECO:0000256" key="4">
    <source>
        <dbReference type="ARBA" id="ARBA00022842"/>
    </source>
</evidence>
<keyword evidence="1" id="KW-0540">Nuclease</keyword>
<evidence type="ECO:0000256" key="3">
    <source>
        <dbReference type="ARBA" id="ARBA00022801"/>
    </source>
</evidence>
<dbReference type="EMBL" id="WBMT01000003">
    <property type="protein sequence ID" value="KAB2351061.1"/>
    <property type="molecule type" value="Genomic_DNA"/>
</dbReference>
<keyword evidence="3" id="KW-0378">Hydrolase</keyword>
<dbReference type="Pfam" id="PF01850">
    <property type="entry name" value="PIN"/>
    <property type="match status" value="1"/>
</dbReference>
<dbReference type="SUPFAM" id="SSF88723">
    <property type="entry name" value="PIN domain-like"/>
    <property type="match status" value="1"/>
</dbReference>
<proteinExistence type="predicted"/>